<proteinExistence type="predicted"/>
<sequence length="34" mass="4086">GGFAFAFDKDRILLLDYYGELKKVEAPHWWKNEK</sequence>
<protein>
    <submittedName>
        <fullName evidence="1">Uncharacterized protein</fullName>
    </submittedName>
</protein>
<evidence type="ECO:0000313" key="1">
    <source>
        <dbReference type="EMBL" id="KKK55575.1"/>
    </source>
</evidence>
<name>A0A0F8X3X0_9ZZZZ</name>
<gene>
    <name evidence="1" type="ORF">LCGC14_3073180</name>
</gene>
<organism evidence="1">
    <name type="scientific">marine sediment metagenome</name>
    <dbReference type="NCBI Taxonomy" id="412755"/>
    <lineage>
        <taxon>unclassified sequences</taxon>
        <taxon>metagenomes</taxon>
        <taxon>ecological metagenomes</taxon>
    </lineage>
</organism>
<reference evidence="1" key="1">
    <citation type="journal article" date="2015" name="Nature">
        <title>Complex archaea that bridge the gap between prokaryotes and eukaryotes.</title>
        <authorList>
            <person name="Spang A."/>
            <person name="Saw J.H."/>
            <person name="Jorgensen S.L."/>
            <person name="Zaremba-Niedzwiedzka K."/>
            <person name="Martijn J."/>
            <person name="Lind A.E."/>
            <person name="van Eijk R."/>
            <person name="Schleper C."/>
            <person name="Guy L."/>
            <person name="Ettema T.J."/>
        </authorList>
    </citation>
    <scope>NUCLEOTIDE SEQUENCE</scope>
</reference>
<feature type="non-terminal residue" evidence="1">
    <location>
        <position position="1"/>
    </location>
</feature>
<dbReference type="AlphaFoldDB" id="A0A0F8X3X0"/>
<comment type="caution">
    <text evidence="1">The sequence shown here is derived from an EMBL/GenBank/DDBJ whole genome shotgun (WGS) entry which is preliminary data.</text>
</comment>
<accession>A0A0F8X3X0</accession>
<dbReference type="EMBL" id="LAZR01065423">
    <property type="protein sequence ID" value="KKK55575.1"/>
    <property type="molecule type" value="Genomic_DNA"/>
</dbReference>